<dbReference type="Proteomes" id="UP001367676">
    <property type="component" value="Unassembled WGS sequence"/>
</dbReference>
<keyword evidence="2" id="KW-1185">Reference proteome</keyword>
<sequence>MFSVFLNVDYLDVQLPHYVNLSMRGCLWNIINLKDMQKHSAVLNYIMKSGCNLTSSELKLPLSKLIAEGTQFFEALPKSTRKLQDIVSFWQPSVQPKMKTTLKNRENSPYIPTVKMLESGIFNLPTVKIAIEEAIAPNEELLTIRSEMPDVLVQINKINVRKENE</sequence>
<proteinExistence type="predicted"/>
<organism evidence="1 2">
    <name type="scientific">Parthenolecanium corni</name>
    <dbReference type="NCBI Taxonomy" id="536013"/>
    <lineage>
        <taxon>Eukaryota</taxon>
        <taxon>Metazoa</taxon>
        <taxon>Ecdysozoa</taxon>
        <taxon>Arthropoda</taxon>
        <taxon>Hexapoda</taxon>
        <taxon>Insecta</taxon>
        <taxon>Pterygota</taxon>
        <taxon>Neoptera</taxon>
        <taxon>Paraneoptera</taxon>
        <taxon>Hemiptera</taxon>
        <taxon>Sternorrhyncha</taxon>
        <taxon>Coccoidea</taxon>
        <taxon>Coccidae</taxon>
        <taxon>Parthenolecanium</taxon>
    </lineage>
</organism>
<evidence type="ECO:0000313" key="1">
    <source>
        <dbReference type="EMBL" id="KAK7583957.1"/>
    </source>
</evidence>
<evidence type="ECO:0000313" key="2">
    <source>
        <dbReference type="Proteomes" id="UP001367676"/>
    </source>
</evidence>
<protein>
    <submittedName>
        <fullName evidence="1">Uncharacterized protein</fullName>
    </submittedName>
</protein>
<gene>
    <name evidence="1" type="ORF">V9T40_004920</name>
</gene>
<dbReference type="EMBL" id="JBBCAQ010000032">
    <property type="protein sequence ID" value="KAK7583957.1"/>
    <property type="molecule type" value="Genomic_DNA"/>
</dbReference>
<reference evidence="1 2" key="1">
    <citation type="submission" date="2024-03" db="EMBL/GenBank/DDBJ databases">
        <title>Adaptation during the transition from Ophiocordyceps entomopathogen to insect associate is accompanied by gene loss and intensified selection.</title>
        <authorList>
            <person name="Ward C.M."/>
            <person name="Onetto C.A."/>
            <person name="Borneman A.R."/>
        </authorList>
    </citation>
    <scope>NUCLEOTIDE SEQUENCE [LARGE SCALE GENOMIC DNA]</scope>
    <source>
        <strain evidence="1">AWRI1</strain>
        <tissue evidence="1">Single Adult Female</tissue>
    </source>
</reference>
<name>A0AAN9TD62_9HEMI</name>
<dbReference type="AlphaFoldDB" id="A0AAN9TD62"/>
<accession>A0AAN9TD62</accession>
<comment type="caution">
    <text evidence="1">The sequence shown here is derived from an EMBL/GenBank/DDBJ whole genome shotgun (WGS) entry which is preliminary data.</text>
</comment>